<evidence type="ECO:0000313" key="6">
    <source>
        <dbReference type="EMBL" id="UWQ42038.1"/>
    </source>
</evidence>
<dbReference type="InterPro" id="IPR036390">
    <property type="entry name" value="WH_DNA-bd_sf"/>
</dbReference>
<dbReference type="Proteomes" id="UP000051326">
    <property type="component" value="Unassembled WGS sequence"/>
</dbReference>
<dbReference type="EMBL" id="CP081051">
    <property type="protein sequence ID" value="UWQ42038.1"/>
    <property type="molecule type" value="Genomic_DNA"/>
</dbReference>
<evidence type="ECO:0000259" key="4">
    <source>
        <dbReference type="PROSITE" id="PS51118"/>
    </source>
</evidence>
<evidence type="ECO:0000313" key="8">
    <source>
        <dbReference type="Proteomes" id="UP001058514"/>
    </source>
</evidence>
<name>A0A0P1H6V4_9RHOB</name>
<dbReference type="Pfam" id="PF01638">
    <property type="entry name" value="HxlR"/>
    <property type="match status" value="1"/>
</dbReference>
<dbReference type="GO" id="GO:0003677">
    <property type="term" value="F:DNA binding"/>
    <property type="evidence" value="ECO:0007669"/>
    <property type="project" value="UniProtKB-KW"/>
</dbReference>
<keyword evidence="2" id="KW-0238">DNA-binding</keyword>
<dbReference type="Gene3D" id="1.10.10.10">
    <property type="entry name" value="Winged helix-like DNA-binding domain superfamily/Winged helix DNA-binding domain"/>
    <property type="match status" value="1"/>
</dbReference>
<dbReference type="AlphaFoldDB" id="A0A0P1H6V4"/>
<evidence type="ECO:0000256" key="1">
    <source>
        <dbReference type="ARBA" id="ARBA00023015"/>
    </source>
</evidence>
<dbReference type="PANTHER" id="PTHR33204">
    <property type="entry name" value="TRANSCRIPTIONAL REGULATOR, MARR FAMILY"/>
    <property type="match status" value="1"/>
</dbReference>
<evidence type="ECO:0000313" key="5">
    <source>
        <dbReference type="EMBL" id="CUH98844.1"/>
    </source>
</evidence>
<feature type="domain" description="HTH hxlR-type" evidence="4">
    <location>
        <begin position="1"/>
        <end position="98"/>
    </location>
</feature>
<keyword evidence="3" id="KW-0804">Transcription</keyword>
<dbReference type="SUPFAM" id="SSF46785">
    <property type="entry name" value="Winged helix' DNA-binding domain"/>
    <property type="match status" value="1"/>
</dbReference>
<proteinExistence type="predicted"/>
<dbReference type="Proteomes" id="UP001058514">
    <property type="component" value="Chromosome"/>
</dbReference>
<sequence length="135" mass="14665">MALAAEILGDRWTLLILREAFYGVCRYDDMREDLKAPRSTLTDRLNSLVARGILEKRPYQEAGDRVRQAYVLTQAGQGLALTFLALAQWGEAHVTGGAAPVGVVDRETGAPLHVALVDAEGAPADPARAALRLRR</sequence>
<evidence type="ECO:0000256" key="3">
    <source>
        <dbReference type="ARBA" id="ARBA00023163"/>
    </source>
</evidence>
<evidence type="ECO:0000256" key="2">
    <source>
        <dbReference type="ARBA" id="ARBA00023125"/>
    </source>
</evidence>
<reference evidence="5 7" key="1">
    <citation type="submission" date="2015-09" db="EMBL/GenBank/DDBJ databases">
        <authorList>
            <consortium name="Swine Surveillance"/>
        </authorList>
    </citation>
    <scope>NUCLEOTIDE SEQUENCE [LARGE SCALE GENOMIC DNA]</scope>
    <source>
        <strain evidence="5 7">CECT 8399</strain>
    </source>
</reference>
<keyword evidence="8" id="KW-1185">Reference proteome</keyword>
<gene>
    <name evidence="6" type="ORF">K3718_02800</name>
    <name evidence="5" type="ORF">PHA8399_00960</name>
</gene>
<dbReference type="InterPro" id="IPR036388">
    <property type="entry name" value="WH-like_DNA-bd_sf"/>
</dbReference>
<evidence type="ECO:0000313" key="7">
    <source>
        <dbReference type="Proteomes" id="UP000051326"/>
    </source>
</evidence>
<dbReference type="EMBL" id="CYSR01000010">
    <property type="protein sequence ID" value="CUH98844.1"/>
    <property type="molecule type" value="Genomic_DNA"/>
</dbReference>
<organism evidence="5 7">
    <name type="scientific">Leisingera aquaemixtae</name>
    <dbReference type="NCBI Taxonomy" id="1396826"/>
    <lineage>
        <taxon>Bacteria</taxon>
        <taxon>Pseudomonadati</taxon>
        <taxon>Pseudomonadota</taxon>
        <taxon>Alphaproteobacteria</taxon>
        <taxon>Rhodobacterales</taxon>
        <taxon>Roseobacteraceae</taxon>
        <taxon>Leisingera</taxon>
    </lineage>
</organism>
<protein>
    <submittedName>
        <fullName evidence="6">Helix-turn-helix transcriptional regulator</fullName>
    </submittedName>
    <submittedName>
        <fullName evidence="5">HxlR-like helix-turn-helix</fullName>
    </submittedName>
</protein>
<dbReference type="PROSITE" id="PS51118">
    <property type="entry name" value="HTH_HXLR"/>
    <property type="match status" value="1"/>
</dbReference>
<accession>A0A0P1H6V4</accession>
<keyword evidence="1" id="KW-0805">Transcription regulation</keyword>
<dbReference type="InterPro" id="IPR002577">
    <property type="entry name" value="HTH_HxlR"/>
</dbReference>
<dbReference type="STRING" id="1396826.PHA8399_00960"/>
<reference evidence="6" key="2">
    <citation type="submission" date="2021-08" db="EMBL/GenBank/DDBJ databases">
        <authorList>
            <person name="Nwanade C."/>
            <person name="Wang M."/>
            <person name="Masoudi A."/>
            <person name="Yu Z."/>
            <person name="Liu J."/>
        </authorList>
    </citation>
    <scope>NUCLEOTIDE SEQUENCE</scope>
    <source>
        <strain evidence="6">S166</strain>
    </source>
</reference>
<dbReference type="PANTHER" id="PTHR33204:SF18">
    <property type="entry name" value="TRANSCRIPTIONAL REGULATORY PROTEIN"/>
    <property type="match status" value="1"/>
</dbReference>
<dbReference type="RefSeq" id="WP_082649462.1">
    <property type="nucleotide sequence ID" value="NZ_CP081051.1"/>
</dbReference>